<evidence type="ECO:0000313" key="1">
    <source>
        <dbReference type="EMBL" id="WAW10126.1"/>
    </source>
</evidence>
<dbReference type="Proteomes" id="UP001156215">
    <property type="component" value="Chromosome"/>
</dbReference>
<dbReference type="Pfam" id="PF03266">
    <property type="entry name" value="NTPase_1"/>
    <property type="match status" value="1"/>
</dbReference>
<dbReference type="KEGG" id="ovb:NB640_00175"/>
<dbReference type="GO" id="GO:0017111">
    <property type="term" value="F:ribonucleoside triphosphate phosphatase activity"/>
    <property type="evidence" value="ECO:0007669"/>
    <property type="project" value="InterPro"/>
</dbReference>
<dbReference type="EMBL" id="CP098242">
    <property type="protein sequence ID" value="WAW10126.1"/>
    <property type="molecule type" value="Genomic_DNA"/>
</dbReference>
<sequence>MIIVVTGPRGAGKSLVLEKVAESLRSRAISLGGVISRGLVEDGKRLGYELVCLADNRVLPLANAAKRAGNTPGDNRVNYGAYDFCAEALRIGNQAVFDGMGRDCLFVDEIGRWELEGGGWSRYLGMLRERQGPALLAIRQDMALAVAERWSLTIARIFDVHSLGIPAVIDGVLRELKKTLTRER</sequence>
<dbReference type="InterPro" id="IPR027417">
    <property type="entry name" value="P-loop_NTPase"/>
</dbReference>
<gene>
    <name evidence="1" type="ORF">NB640_00175</name>
</gene>
<dbReference type="SUPFAM" id="SSF52540">
    <property type="entry name" value="P-loop containing nucleoside triphosphate hydrolases"/>
    <property type="match status" value="1"/>
</dbReference>
<keyword evidence="2" id="KW-1185">Reference proteome</keyword>
<reference evidence="1" key="1">
    <citation type="journal article" date="2022" name="Front. Microbiol.">
        <title>New perspectives on an old grouping: The genomic and phenotypic variability of Oxalobacter formigenes and the implications for calcium oxalate stone prevention.</title>
        <authorList>
            <person name="Chmiel J.A."/>
            <person name="Carr C."/>
            <person name="Stuivenberg G.A."/>
            <person name="Venema R."/>
            <person name="Chanyi R.M."/>
            <person name="Al K.F."/>
            <person name="Giguere D."/>
            <person name="Say H."/>
            <person name="Akouris P.P."/>
            <person name="Dominguez Romero S.A."/>
            <person name="Kwong A."/>
            <person name="Tai V."/>
            <person name="Koval S.F."/>
            <person name="Razvi H."/>
            <person name="Bjazevic J."/>
            <person name="Burton J.P."/>
        </authorList>
    </citation>
    <scope>NUCLEOTIDE SEQUENCE</scope>
    <source>
        <strain evidence="1">WoOx3</strain>
    </source>
</reference>
<evidence type="ECO:0000313" key="2">
    <source>
        <dbReference type="Proteomes" id="UP001156215"/>
    </source>
</evidence>
<organism evidence="1 2">
    <name type="scientific">Oxalobacter vibrioformis</name>
    <dbReference type="NCBI Taxonomy" id="933080"/>
    <lineage>
        <taxon>Bacteria</taxon>
        <taxon>Pseudomonadati</taxon>
        <taxon>Pseudomonadota</taxon>
        <taxon>Betaproteobacteria</taxon>
        <taxon>Burkholderiales</taxon>
        <taxon>Oxalobacteraceae</taxon>
        <taxon>Oxalobacter</taxon>
    </lineage>
</organism>
<accession>A0A9E9P4H9</accession>
<dbReference type="AlphaFoldDB" id="A0A9E9P4H9"/>
<dbReference type="Gene3D" id="3.40.50.300">
    <property type="entry name" value="P-loop containing nucleotide triphosphate hydrolases"/>
    <property type="match status" value="1"/>
</dbReference>
<protein>
    <submittedName>
        <fullName evidence="1">Uncharacterized protein</fullName>
    </submittedName>
</protein>
<dbReference type="InterPro" id="IPR004948">
    <property type="entry name" value="Nuc-triphosphatase_THEP1"/>
</dbReference>
<proteinExistence type="predicted"/>
<dbReference type="RefSeq" id="WP_269309125.1">
    <property type="nucleotide sequence ID" value="NZ_CP098242.1"/>
</dbReference>
<name>A0A9E9P4H9_9BURK</name>